<sequence>MNKKIGMLIFSISFTALLVYATYEPTQPKAEDRMSEIMDKAWNEYDVLAAMVNTDSSEVYLRIEETEDEDKLKNMLQKSLKKADLEKYSIVIEKRNDPPSEKHCSL</sequence>
<organism evidence="2 3">
    <name type="scientific">Robertmurraya siralis</name>
    <dbReference type="NCBI Taxonomy" id="77777"/>
    <lineage>
        <taxon>Bacteria</taxon>
        <taxon>Bacillati</taxon>
        <taxon>Bacillota</taxon>
        <taxon>Bacilli</taxon>
        <taxon>Bacillales</taxon>
        <taxon>Bacillaceae</taxon>
        <taxon>Robertmurraya</taxon>
    </lineage>
</organism>
<comment type="caution">
    <text evidence="2">The sequence shown here is derived from an EMBL/GenBank/DDBJ whole genome shotgun (WGS) entry which is preliminary data.</text>
</comment>
<proteinExistence type="predicted"/>
<feature type="chain" id="PRO_5038473931" evidence="1">
    <location>
        <begin position="22"/>
        <end position="106"/>
    </location>
</feature>
<keyword evidence="3" id="KW-1185">Reference proteome</keyword>
<evidence type="ECO:0000313" key="2">
    <source>
        <dbReference type="EMBL" id="GIN64006.1"/>
    </source>
</evidence>
<name>A0A919WLP6_9BACI</name>
<dbReference type="RefSeq" id="WP_212934342.1">
    <property type="nucleotide sequence ID" value="NZ_BORC01000009.1"/>
</dbReference>
<evidence type="ECO:0000256" key="1">
    <source>
        <dbReference type="SAM" id="SignalP"/>
    </source>
</evidence>
<dbReference type="InterPro" id="IPR058995">
    <property type="entry name" value="YolC/YozM-like"/>
</dbReference>
<evidence type="ECO:0000313" key="3">
    <source>
        <dbReference type="Proteomes" id="UP000682111"/>
    </source>
</evidence>
<accession>A0A919WLP6</accession>
<reference evidence="2" key="1">
    <citation type="submission" date="2021-03" db="EMBL/GenBank/DDBJ databases">
        <title>Antimicrobial resistance genes in bacteria isolated from Japanese honey, and their potential for conferring macrolide and lincosamide resistance in the American foulbrood pathogen Paenibacillus larvae.</title>
        <authorList>
            <person name="Okamoto M."/>
            <person name="Kumagai M."/>
            <person name="Kanamori H."/>
            <person name="Takamatsu D."/>
        </authorList>
    </citation>
    <scope>NUCLEOTIDE SEQUENCE</scope>
    <source>
        <strain evidence="2">J27TS8</strain>
    </source>
</reference>
<dbReference type="Proteomes" id="UP000682111">
    <property type="component" value="Unassembled WGS sequence"/>
</dbReference>
<keyword evidence="1" id="KW-0732">Signal</keyword>
<dbReference type="EMBL" id="BORC01000009">
    <property type="protein sequence ID" value="GIN64006.1"/>
    <property type="molecule type" value="Genomic_DNA"/>
</dbReference>
<feature type="signal peptide" evidence="1">
    <location>
        <begin position="1"/>
        <end position="21"/>
    </location>
</feature>
<dbReference type="Pfam" id="PF26328">
    <property type="entry name" value="YolC_YozM"/>
    <property type="match status" value="1"/>
</dbReference>
<dbReference type="AlphaFoldDB" id="A0A919WLP6"/>
<protein>
    <submittedName>
        <fullName evidence="2">Uncharacterized protein</fullName>
    </submittedName>
</protein>
<gene>
    <name evidence="2" type="ORF">J27TS8_39990</name>
</gene>